<accession>A0ABY7W189</accession>
<feature type="transmembrane region" description="Helical" evidence="1">
    <location>
        <begin position="110"/>
        <end position="130"/>
    </location>
</feature>
<feature type="domain" description="Inner membrane protein YqiJ N-terminal" evidence="2">
    <location>
        <begin position="15"/>
        <end position="125"/>
    </location>
</feature>
<dbReference type="InterPro" id="IPR048376">
    <property type="entry name" value="YqiJ_N"/>
</dbReference>
<dbReference type="Pfam" id="PF21001">
    <property type="entry name" value="YqiJ_N"/>
    <property type="match status" value="1"/>
</dbReference>
<gene>
    <name evidence="3" type="ORF">PQO03_15250</name>
</gene>
<proteinExistence type="predicted"/>
<keyword evidence="1" id="KW-0472">Membrane</keyword>
<feature type="transmembrane region" description="Helical" evidence="1">
    <location>
        <begin position="79"/>
        <end position="98"/>
    </location>
</feature>
<dbReference type="EMBL" id="CP117812">
    <property type="protein sequence ID" value="WDE99190.1"/>
    <property type="molecule type" value="Genomic_DNA"/>
</dbReference>
<reference evidence="3 4" key="1">
    <citation type="submission" date="2023-02" db="EMBL/GenBank/DDBJ databases">
        <title>Genome sequence of Lentisphaera profundi SAORIC-696.</title>
        <authorList>
            <person name="Kim e."/>
            <person name="Cho J.-C."/>
            <person name="Choi A."/>
            <person name="Kang I."/>
        </authorList>
    </citation>
    <scope>NUCLEOTIDE SEQUENCE [LARGE SCALE GENOMIC DNA]</scope>
    <source>
        <strain evidence="3 4">SAORIC-696</strain>
    </source>
</reference>
<dbReference type="Proteomes" id="UP001214250">
    <property type="component" value="Chromosome 2"/>
</dbReference>
<keyword evidence="1" id="KW-1133">Transmembrane helix</keyword>
<organism evidence="3 4">
    <name type="scientific">Lentisphaera profundi</name>
    <dbReference type="NCBI Taxonomy" id="1658616"/>
    <lineage>
        <taxon>Bacteria</taxon>
        <taxon>Pseudomonadati</taxon>
        <taxon>Lentisphaerota</taxon>
        <taxon>Lentisphaeria</taxon>
        <taxon>Lentisphaerales</taxon>
        <taxon>Lentisphaeraceae</taxon>
        <taxon>Lentisphaera</taxon>
    </lineage>
</organism>
<protein>
    <submittedName>
        <fullName evidence="3">DUF1449 family protein</fullName>
    </submittedName>
</protein>
<name>A0ABY7W189_9BACT</name>
<sequence>MSEILDYAMRLHIFPFTALLVLMILFWLSVIIGAADVTLFDFDLDVDVDADVGLDGDLNADSQPGFFRSIADFLNLAEVPFMVIVTFFVLFSWAGLVYVESLVNSSGGSFIQWISYLPILFGALIVSKYLSSPFGKIVKVLNNNPEDQDKAVGNMGVLLQNTDEEHGRASIETKSAPIEILCYTENEQINKGERILVLSWNEGRRKYLVTKYS</sequence>
<dbReference type="RefSeq" id="WP_274154050.1">
    <property type="nucleotide sequence ID" value="NZ_CP117812.1"/>
</dbReference>
<evidence type="ECO:0000313" key="4">
    <source>
        <dbReference type="Proteomes" id="UP001214250"/>
    </source>
</evidence>
<evidence type="ECO:0000259" key="2">
    <source>
        <dbReference type="Pfam" id="PF21001"/>
    </source>
</evidence>
<evidence type="ECO:0000256" key="1">
    <source>
        <dbReference type="SAM" id="Phobius"/>
    </source>
</evidence>
<keyword evidence="4" id="KW-1185">Reference proteome</keyword>
<evidence type="ECO:0000313" key="3">
    <source>
        <dbReference type="EMBL" id="WDE99190.1"/>
    </source>
</evidence>
<feature type="transmembrane region" description="Helical" evidence="1">
    <location>
        <begin position="12"/>
        <end position="35"/>
    </location>
</feature>
<keyword evidence="1" id="KW-0812">Transmembrane</keyword>